<protein>
    <recommendedName>
        <fullName evidence="4">Spherulation-specific family 4</fullName>
    </recommendedName>
</protein>
<keyword evidence="1" id="KW-0732">Signal</keyword>
<dbReference type="Proteomes" id="UP000286045">
    <property type="component" value="Unassembled WGS sequence"/>
</dbReference>
<proteinExistence type="predicted"/>
<organism evidence="2 3">
    <name type="scientific">Xylaria grammica</name>
    <dbReference type="NCBI Taxonomy" id="363999"/>
    <lineage>
        <taxon>Eukaryota</taxon>
        <taxon>Fungi</taxon>
        <taxon>Dikarya</taxon>
        <taxon>Ascomycota</taxon>
        <taxon>Pezizomycotina</taxon>
        <taxon>Sordariomycetes</taxon>
        <taxon>Xylariomycetidae</taxon>
        <taxon>Xylariales</taxon>
        <taxon>Xylariaceae</taxon>
        <taxon>Xylaria</taxon>
    </lineage>
</organism>
<dbReference type="InterPro" id="IPR021986">
    <property type="entry name" value="Spherulin4"/>
</dbReference>
<evidence type="ECO:0000313" key="2">
    <source>
        <dbReference type="EMBL" id="RWA10511.1"/>
    </source>
</evidence>
<dbReference type="AlphaFoldDB" id="A0A439D7Z1"/>
<feature type="chain" id="PRO_5019051559" description="Spherulation-specific family 4" evidence="1">
    <location>
        <begin position="22"/>
        <end position="277"/>
    </location>
</feature>
<dbReference type="EMBL" id="RYZI01000111">
    <property type="protein sequence ID" value="RWA10511.1"/>
    <property type="molecule type" value="Genomic_DNA"/>
</dbReference>
<keyword evidence="3" id="KW-1185">Reference proteome</keyword>
<evidence type="ECO:0000313" key="3">
    <source>
        <dbReference type="Proteomes" id="UP000286045"/>
    </source>
</evidence>
<dbReference type="PANTHER" id="PTHR35040">
    <property type="match status" value="1"/>
</dbReference>
<gene>
    <name evidence="2" type="ORF">EKO27_g4595</name>
</gene>
<evidence type="ECO:0008006" key="4">
    <source>
        <dbReference type="Google" id="ProtNLM"/>
    </source>
</evidence>
<dbReference type="PANTHER" id="PTHR35040:SF9">
    <property type="entry name" value="4-LIKE CELL SURFACE PROTEIN, PUTATIVE (AFU_ORTHOLOGUE AFUA_4G14080)-RELATED"/>
    <property type="match status" value="1"/>
</dbReference>
<sequence length="277" mass="28873">MSLIRAASALLATSMAASVSATGVLLPLYLYPSVDYDDGAANWKPALEAIAASPNVPWLVVVNPANGPGATGEPGNNDVNYISGVQQLNAHDNVQTIGYVRTDYGASPAEELHANITNWANWASANVGVSGIFFDETSEDSFDYLNTAITHARSAFGAQQIVTVCNPGAAVGAEFYGICDVVIVFESYLNNPGFPVYEGKATIDANTPDLSYKPQAAVIVHDFVGAAADGRAADTALLGSYVQEAKEAELGWVYYCSAGYESITATPATVGALAAAF</sequence>
<reference evidence="2 3" key="1">
    <citation type="submission" date="2018-12" db="EMBL/GenBank/DDBJ databases">
        <title>Draft genome sequence of Xylaria grammica IHI A82.</title>
        <authorList>
            <person name="Buettner E."/>
            <person name="Kellner H."/>
        </authorList>
    </citation>
    <scope>NUCLEOTIDE SEQUENCE [LARGE SCALE GENOMIC DNA]</scope>
    <source>
        <strain evidence="2 3">IHI A82</strain>
    </source>
</reference>
<evidence type="ECO:0000256" key="1">
    <source>
        <dbReference type="SAM" id="SignalP"/>
    </source>
</evidence>
<comment type="caution">
    <text evidence="2">The sequence shown here is derived from an EMBL/GenBank/DDBJ whole genome shotgun (WGS) entry which is preliminary data.</text>
</comment>
<feature type="signal peptide" evidence="1">
    <location>
        <begin position="1"/>
        <end position="21"/>
    </location>
</feature>
<dbReference type="Pfam" id="PF12138">
    <property type="entry name" value="Spherulin4"/>
    <property type="match status" value="1"/>
</dbReference>
<name>A0A439D7Z1_9PEZI</name>
<accession>A0A439D7Z1</accession>